<sequence length="250" mass="26300">MLPVVAPFTIRLEKCSRQPHQRSSHKDVLSADLGRSSRCLHWLVVVDAGSSNVGWSGGQRAQNGTASSIGRCEGGRGARSVIGHASSSEVACANKVAGLFVSVAVPDEAVGAVWNVGPGILLVAHAINVSLLKDWIIISVPVVVVVVIVVATTIPRAVVVARAVQVSITVAVDTARARELINIWPSVPVNVQRAVAEEVNARVRPDLSSAVGEDVYDWLALAAAVSGDVIPVQVCETQAHKSEERDDCDC</sequence>
<comment type="caution">
    <text evidence="2">The sequence shown here is derived from an EMBL/GenBank/DDBJ whole genome shotgun (WGS) entry which is preliminary data.</text>
</comment>
<proteinExistence type="predicted"/>
<protein>
    <submittedName>
        <fullName evidence="2">Uncharacterized protein</fullName>
    </submittedName>
</protein>
<keyword evidence="1" id="KW-0812">Transmembrane</keyword>
<reference evidence="2 3" key="1">
    <citation type="submission" date="2024-04" db="EMBL/GenBank/DDBJ databases">
        <title>Phyllosticta paracitricarpa is synonymous to the EU quarantine fungus P. citricarpa based on phylogenomic analyses.</title>
        <authorList>
            <consortium name="Lawrence Berkeley National Laboratory"/>
            <person name="Van ingen-buijs V.A."/>
            <person name="Van westerhoven A.C."/>
            <person name="Haridas S."/>
            <person name="Skiadas P."/>
            <person name="Martin F."/>
            <person name="Groenewald J.Z."/>
            <person name="Crous P.W."/>
            <person name="Seidl M.F."/>
        </authorList>
    </citation>
    <scope>NUCLEOTIDE SEQUENCE [LARGE SCALE GENOMIC DNA]</scope>
    <source>
        <strain evidence="2 3">CPC 17464</strain>
    </source>
</reference>
<keyword evidence="1" id="KW-1133">Transmembrane helix</keyword>
<keyword evidence="1" id="KW-0472">Membrane</keyword>
<feature type="transmembrane region" description="Helical" evidence="1">
    <location>
        <begin position="135"/>
        <end position="154"/>
    </location>
</feature>
<dbReference type="RefSeq" id="XP_066659439.1">
    <property type="nucleotide sequence ID" value="XM_066798623.1"/>
</dbReference>
<accession>A0ABR1MA59</accession>
<dbReference type="EMBL" id="JBBPEH010000001">
    <property type="protein sequence ID" value="KAK7544204.1"/>
    <property type="molecule type" value="Genomic_DNA"/>
</dbReference>
<gene>
    <name evidence="2" type="ORF">J3D65DRAFT_608807</name>
</gene>
<dbReference type="GeneID" id="92031529"/>
<dbReference type="Proteomes" id="UP001360953">
    <property type="component" value="Unassembled WGS sequence"/>
</dbReference>
<evidence type="ECO:0000313" key="3">
    <source>
        <dbReference type="Proteomes" id="UP001360953"/>
    </source>
</evidence>
<keyword evidence="3" id="KW-1185">Reference proteome</keyword>
<evidence type="ECO:0000256" key="1">
    <source>
        <dbReference type="SAM" id="Phobius"/>
    </source>
</evidence>
<evidence type="ECO:0000313" key="2">
    <source>
        <dbReference type="EMBL" id="KAK7544204.1"/>
    </source>
</evidence>
<organism evidence="2 3">
    <name type="scientific">Phyllosticta citribraziliensis</name>
    <dbReference type="NCBI Taxonomy" id="989973"/>
    <lineage>
        <taxon>Eukaryota</taxon>
        <taxon>Fungi</taxon>
        <taxon>Dikarya</taxon>
        <taxon>Ascomycota</taxon>
        <taxon>Pezizomycotina</taxon>
        <taxon>Dothideomycetes</taxon>
        <taxon>Dothideomycetes incertae sedis</taxon>
        <taxon>Botryosphaeriales</taxon>
        <taxon>Phyllostictaceae</taxon>
        <taxon>Phyllosticta</taxon>
    </lineage>
</organism>
<name>A0ABR1MA59_9PEZI</name>